<dbReference type="AlphaFoldDB" id="A0A3A3H7Q8"/>
<dbReference type="InterPro" id="IPR036986">
    <property type="entry name" value="S4_RNA-bd_sf"/>
</dbReference>
<dbReference type="Gene3D" id="3.30.70.330">
    <property type="match status" value="1"/>
</dbReference>
<dbReference type="PROSITE" id="PS50889">
    <property type="entry name" value="S4"/>
    <property type="match status" value="1"/>
</dbReference>
<dbReference type="GO" id="GO:0003723">
    <property type="term" value="F:RNA binding"/>
    <property type="evidence" value="ECO:0007669"/>
    <property type="project" value="UniProtKB-KW"/>
</dbReference>
<gene>
    <name evidence="3" type="ORF">DQX05_04020</name>
</gene>
<dbReference type="SMART" id="SM00363">
    <property type="entry name" value="S4"/>
    <property type="match status" value="1"/>
</dbReference>
<dbReference type="InterPro" id="IPR002942">
    <property type="entry name" value="S4_RNA-bd"/>
</dbReference>
<evidence type="ECO:0000313" key="3">
    <source>
        <dbReference type="EMBL" id="RJG26066.1"/>
    </source>
</evidence>
<dbReference type="CDD" id="cd00165">
    <property type="entry name" value="S4"/>
    <property type="match status" value="1"/>
</dbReference>
<protein>
    <submittedName>
        <fullName evidence="3">RNA-binding protein</fullName>
    </submittedName>
</protein>
<dbReference type="EMBL" id="QYZD01000002">
    <property type="protein sequence ID" value="RJG26066.1"/>
    <property type="molecule type" value="Genomic_DNA"/>
</dbReference>
<proteinExistence type="predicted"/>
<dbReference type="InterPro" id="IPR012677">
    <property type="entry name" value="Nucleotide-bd_a/b_plait_sf"/>
</dbReference>
<dbReference type="InterPro" id="IPR040591">
    <property type="entry name" value="RqcP2_RBD"/>
</dbReference>
<dbReference type="OrthoDB" id="9812787at2"/>
<evidence type="ECO:0000256" key="1">
    <source>
        <dbReference type="PROSITE-ProRule" id="PRU00182"/>
    </source>
</evidence>
<dbReference type="PANTHER" id="PTHR13633">
    <property type="entry name" value="MITOCHONDRIAL TRANSCRIPTION RESCUE FACTOR 1"/>
    <property type="match status" value="1"/>
</dbReference>
<reference evidence="3 4" key="1">
    <citation type="submission" date="2018-09" db="EMBL/GenBank/DDBJ databases">
        <title>Paenibacillus SK2017-BO5.</title>
        <authorList>
            <person name="Piskunova J.V."/>
            <person name="Dubiley S.A."/>
            <person name="Severinov K.V."/>
        </authorList>
    </citation>
    <scope>NUCLEOTIDE SEQUENCE [LARGE SCALE GENOMIC DNA]</scope>
    <source>
        <strain evidence="3 4">BO5</strain>
    </source>
</reference>
<name>A0A3A3H7Q8_PANTH</name>
<sequence length="262" mass="29482">MKGNEKLYVHFHPDEREFVDRAWEWIRRASEGHEVKRTDFLDPRQAYITATLVNRSRDVQLRLDGGSGQAERKRALVAPDYVYAEGEDMGISVLQITSPDRKWDELEHGDFLGALLGLGIKREKIGDIHVSPDRCHVLVTEEMAPFVNTHLRQVHRVSVLTDILPLSELHAADAEMKTAKLSVASLRLDGIASDVFRLSRTKIVAPIKAGRCKVNWKVEENPSAPLEAGDVVSLQGFGRFKVIDVEGLTKKGRYWVTVGTFT</sequence>
<dbReference type="InterPro" id="IPR048443">
    <property type="entry name" value="RqcP2_N"/>
</dbReference>
<dbReference type="Pfam" id="PF21278">
    <property type="entry name" value="YlmH_1st"/>
    <property type="match status" value="1"/>
</dbReference>
<comment type="caution">
    <text evidence="3">The sequence shown here is derived from an EMBL/GenBank/DDBJ whole genome shotgun (WGS) entry which is preliminary data.</text>
</comment>
<dbReference type="Proteomes" id="UP000266177">
    <property type="component" value="Unassembled WGS sequence"/>
</dbReference>
<dbReference type="Gene3D" id="3.30.1370.160">
    <property type="match status" value="1"/>
</dbReference>
<keyword evidence="1" id="KW-0694">RNA-binding</keyword>
<organism evidence="3 4">
    <name type="scientific">Paenibacillus thiaminolyticus</name>
    <name type="common">Bacillus thiaminolyticus</name>
    <dbReference type="NCBI Taxonomy" id="49283"/>
    <lineage>
        <taxon>Bacteria</taxon>
        <taxon>Bacillati</taxon>
        <taxon>Bacillota</taxon>
        <taxon>Bacilli</taxon>
        <taxon>Bacillales</taxon>
        <taxon>Paenibacillaceae</taxon>
        <taxon>Paenibacillus</taxon>
    </lineage>
</organism>
<dbReference type="RefSeq" id="WP_119791080.1">
    <property type="nucleotide sequence ID" value="NZ_QYZD01000002.1"/>
</dbReference>
<accession>A0A3A3H7Q8</accession>
<dbReference type="Pfam" id="PF17774">
    <property type="entry name" value="YlmH_RBD"/>
    <property type="match status" value="1"/>
</dbReference>
<evidence type="ECO:0000259" key="2">
    <source>
        <dbReference type="SMART" id="SM00363"/>
    </source>
</evidence>
<dbReference type="SUPFAM" id="SSF55174">
    <property type="entry name" value="Alpha-L RNA-binding motif"/>
    <property type="match status" value="1"/>
</dbReference>
<feature type="domain" description="RNA-binding S4" evidence="2">
    <location>
        <begin position="186"/>
        <end position="243"/>
    </location>
</feature>
<evidence type="ECO:0000313" key="4">
    <source>
        <dbReference type="Proteomes" id="UP000266177"/>
    </source>
</evidence>
<dbReference type="Gene3D" id="3.10.290.10">
    <property type="entry name" value="RNA-binding S4 domain"/>
    <property type="match status" value="1"/>
</dbReference>
<dbReference type="PANTHER" id="PTHR13633:SF3">
    <property type="entry name" value="MITOCHONDRIAL TRANSCRIPTION RESCUE FACTOR 1"/>
    <property type="match status" value="1"/>
</dbReference>